<accession>A0A1T4LX81</accession>
<feature type="chain" id="PRO_5013069316" description="Lipoprotein" evidence="2">
    <location>
        <begin position="26"/>
        <end position="560"/>
    </location>
</feature>
<gene>
    <name evidence="3" type="ORF">SAMN02745154_00562</name>
</gene>
<dbReference type="AlphaFoldDB" id="A0A1T4LX81"/>
<evidence type="ECO:0000256" key="1">
    <source>
        <dbReference type="SAM" id="MobiDB-lite"/>
    </source>
</evidence>
<feature type="compositionally biased region" description="Pro residues" evidence="1">
    <location>
        <begin position="40"/>
        <end position="50"/>
    </location>
</feature>
<dbReference type="Proteomes" id="UP000190389">
    <property type="component" value="Unassembled WGS sequence"/>
</dbReference>
<feature type="region of interest" description="Disordered" evidence="1">
    <location>
        <begin position="28"/>
        <end position="67"/>
    </location>
</feature>
<dbReference type="RefSeq" id="WP_078747275.1">
    <property type="nucleotide sequence ID" value="NZ_CP137850.1"/>
</dbReference>
<organism evidence="3 4">
    <name type="scientific">Mycoplasmopsis verecunda</name>
    <dbReference type="NCBI Taxonomy" id="171291"/>
    <lineage>
        <taxon>Bacteria</taxon>
        <taxon>Bacillati</taxon>
        <taxon>Mycoplasmatota</taxon>
        <taxon>Mycoplasmoidales</taxon>
        <taxon>Metamycoplasmataceae</taxon>
        <taxon>Mycoplasmopsis</taxon>
    </lineage>
</organism>
<sequence>MRKSVKKWIKYSSTSLLGTPIIAIACNNDTKSTPQDPVSQPTPVPTPPITQPQRPKEPQPIVDEEKGGELNGLKINKYKGIIQLLNLNSNMPASFNYYAIDRKSFKNANYNISQVIVTDFDDAKSEMTFQVIGNYKDKTLWEDVFKVTGFAKTIPHSSTLAKLEFNTNKMMEEQITASNLVDKPFDVVKKYINNFEISIDNMTISILNNPAFEITNFSISDNSTKYNKKYNLNILVQAKELSMKNGVLQQPTSTYTVFNRVMENPTNLVYSDRDYLNYVLNNQVEVVMNNQAASNYYASYFTGRKQAKIDMWNLIFKINDKYENYNKIPLSMNVEYYSNDLTGTLYLSAQISYDNETYSDVPITSDYINKEITGFKTLNEDTLKQQFTFVPYPAAFNVKKYYQKLVTKYNSLDKEQQKTLSYTPDEAKMILGAKYAPSLRIAYTDEKNELIIDPVIIPSDNAEKDFAQDVDLLFNGTPFAQEVDANQRTVGDNGFQVDRIMLNTTSLNNFTSISDDKTRVDFNWNYDLEIEINNATSWSQSTQTISVPGTAHMYSILRSK</sequence>
<dbReference type="STRING" id="171291.SAMN02745154_00562"/>
<dbReference type="PROSITE" id="PS51257">
    <property type="entry name" value="PROKAR_LIPOPROTEIN"/>
    <property type="match status" value="1"/>
</dbReference>
<evidence type="ECO:0000256" key="2">
    <source>
        <dbReference type="SAM" id="SignalP"/>
    </source>
</evidence>
<name>A0A1T4LX81_9BACT</name>
<evidence type="ECO:0008006" key="5">
    <source>
        <dbReference type="Google" id="ProtNLM"/>
    </source>
</evidence>
<proteinExistence type="predicted"/>
<dbReference type="OrthoDB" id="402287at2"/>
<evidence type="ECO:0000313" key="4">
    <source>
        <dbReference type="Proteomes" id="UP000190389"/>
    </source>
</evidence>
<keyword evidence="2" id="KW-0732">Signal</keyword>
<dbReference type="EMBL" id="FUXF01000022">
    <property type="protein sequence ID" value="SJZ59098.1"/>
    <property type="molecule type" value="Genomic_DNA"/>
</dbReference>
<evidence type="ECO:0000313" key="3">
    <source>
        <dbReference type="EMBL" id="SJZ59098.1"/>
    </source>
</evidence>
<feature type="signal peptide" evidence="2">
    <location>
        <begin position="1"/>
        <end position="25"/>
    </location>
</feature>
<reference evidence="4" key="1">
    <citation type="submission" date="2017-02" db="EMBL/GenBank/DDBJ databases">
        <authorList>
            <person name="Varghese N."/>
            <person name="Submissions S."/>
        </authorList>
    </citation>
    <scope>NUCLEOTIDE SEQUENCE [LARGE SCALE GENOMIC DNA]</scope>
    <source>
        <strain evidence="4">ATCC 27862</strain>
    </source>
</reference>
<protein>
    <recommendedName>
        <fullName evidence="5">Lipoprotein</fullName>
    </recommendedName>
</protein>
<keyword evidence="4" id="KW-1185">Reference proteome</keyword>